<gene>
    <name evidence="2" type="ORF">KYX88_14595</name>
</gene>
<evidence type="ECO:0000313" key="2">
    <source>
        <dbReference type="EMBL" id="MBX4223974.1"/>
    </source>
</evidence>
<evidence type="ECO:0000256" key="1">
    <source>
        <dbReference type="SAM" id="Phobius"/>
    </source>
</evidence>
<feature type="transmembrane region" description="Helical" evidence="1">
    <location>
        <begin position="138"/>
        <end position="154"/>
    </location>
</feature>
<evidence type="ECO:0000313" key="3">
    <source>
        <dbReference type="Proteomes" id="UP001139644"/>
    </source>
</evidence>
<feature type="transmembrane region" description="Helical" evidence="1">
    <location>
        <begin position="114"/>
        <end position="131"/>
    </location>
</feature>
<name>A0A9X1GEM7_ENTFC</name>
<dbReference type="EMBL" id="JAIFOC010000294">
    <property type="protein sequence ID" value="MBX4223974.1"/>
    <property type="molecule type" value="Genomic_DNA"/>
</dbReference>
<feature type="transmembrane region" description="Helical" evidence="1">
    <location>
        <begin position="31"/>
        <end position="51"/>
    </location>
</feature>
<accession>A0A9X1GEM7</accession>
<proteinExistence type="predicted"/>
<feature type="non-terminal residue" evidence="2">
    <location>
        <position position="156"/>
    </location>
</feature>
<feature type="transmembrane region" description="Helical" evidence="1">
    <location>
        <begin position="72"/>
        <end position="94"/>
    </location>
</feature>
<feature type="non-terminal residue" evidence="2">
    <location>
        <position position="1"/>
    </location>
</feature>
<dbReference type="AlphaFoldDB" id="A0A9X1GEM7"/>
<sequence length="156" mass="17591">VPGGMGTFDVLMILGMSQLSVRQDVAVVWLLYYRVFYYVLPFLTGLLLFITHTGVKINRFLDNIPRLFFQKVAHIVLVSAVYFAGIMMVLLSTITNLSAISRLFQVLLPFSFNFLDQTLNLLVVFLLLVVARALSVKVIKLFLPTIAFLVFGILNT</sequence>
<reference evidence="2" key="1">
    <citation type="journal article" date="2022" name="J. Anim. Sci.">
        <title>Whole genome sequence analyses-based assessment of virulence potential and antimicrobial susceptibilities and resistance of Enterococcus faecium strains isolated from commercial swine and cattle probiotic products.</title>
        <authorList>
            <person name="Shridhar P.B."/>
            <person name="Amachawadi R.G."/>
            <person name="Tokach M."/>
            <person name="Patel I."/>
            <person name="Gangiredla J."/>
            <person name="Mammel M."/>
            <person name="Nagaraja T.G."/>
        </authorList>
    </citation>
    <scope>NUCLEOTIDE SEQUENCE</scope>
    <source>
        <strain evidence="2">EF215</strain>
    </source>
</reference>
<keyword evidence="1" id="KW-0472">Membrane</keyword>
<comment type="caution">
    <text evidence="2">The sequence shown here is derived from an EMBL/GenBank/DDBJ whole genome shotgun (WGS) entry which is preliminary data.</text>
</comment>
<dbReference type="Proteomes" id="UP001139644">
    <property type="component" value="Unassembled WGS sequence"/>
</dbReference>
<keyword evidence="1" id="KW-0812">Transmembrane</keyword>
<protein>
    <submittedName>
        <fullName evidence="2">TIGR00374 family protein</fullName>
    </submittedName>
</protein>
<keyword evidence="1" id="KW-1133">Transmembrane helix</keyword>
<organism evidence="2 3">
    <name type="scientific">Enterococcus faecium</name>
    <name type="common">Streptococcus faecium</name>
    <dbReference type="NCBI Taxonomy" id="1352"/>
    <lineage>
        <taxon>Bacteria</taxon>
        <taxon>Bacillati</taxon>
        <taxon>Bacillota</taxon>
        <taxon>Bacilli</taxon>
        <taxon>Lactobacillales</taxon>
        <taxon>Enterococcaceae</taxon>
        <taxon>Enterococcus</taxon>
    </lineage>
</organism>